<dbReference type="InterPro" id="IPR018066">
    <property type="entry name" value="Tubby_C_CS"/>
</dbReference>
<evidence type="ECO:0000313" key="3">
    <source>
        <dbReference type="EMBL" id="KAE8734158.1"/>
    </source>
</evidence>
<protein>
    <recommendedName>
        <fullName evidence="2">Tubby C-terminal domain-containing protein</fullName>
    </recommendedName>
</protein>
<gene>
    <name evidence="3" type="ORF">F3Y22_tig00000778pilonHSYRG00250</name>
</gene>
<dbReference type="PANTHER" id="PTHR16517:SF158">
    <property type="entry name" value="TUBBY-LIKE F-BOX PROTEIN 9"/>
    <property type="match status" value="1"/>
</dbReference>
<accession>A0A6A3D2V6</accession>
<evidence type="ECO:0000256" key="1">
    <source>
        <dbReference type="ARBA" id="ARBA00007129"/>
    </source>
</evidence>
<dbReference type="Pfam" id="PF01167">
    <property type="entry name" value="Tub"/>
    <property type="match status" value="1"/>
</dbReference>
<comment type="caution">
    <text evidence="3">The sequence shown here is derived from an EMBL/GenBank/DDBJ whole genome shotgun (WGS) entry which is preliminary data.</text>
</comment>
<dbReference type="InterPro" id="IPR000007">
    <property type="entry name" value="Tubby_C"/>
</dbReference>
<dbReference type="AlphaFoldDB" id="A0A6A3D2V6"/>
<dbReference type="PROSITE" id="PS01200">
    <property type="entry name" value="TUB_1"/>
    <property type="match status" value="1"/>
</dbReference>
<evidence type="ECO:0000259" key="2">
    <source>
        <dbReference type="Pfam" id="PF01167"/>
    </source>
</evidence>
<proteinExistence type="inferred from homology"/>
<reference evidence="3" key="1">
    <citation type="submission" date="2019-09" db="EMBL/GenBank/DDBJ databases">
        <title>Draft genome information of white flower Hibiscus syriacus.</title>
        <authorList>
            <person name="Kim Y.-M."/>
        </authorList>
    </citation>
    <scope>NUCLEOTIDE SEQUENCE [LARGE SCALE GENOMIC DNA]</scope>
    <source>
        <strain evidence="3">YM2019G1</strain>
    </source>
</reference>
<dbReference type="InterPro" id="IPR025659">
    <property type="entry name" value="Tubby-like_C"/>
</dbReference>
<dbReference type="PANTHER" id="PTHR16517">
    <property type="entry name" value="TUBBY-RELATED"/>
    <property type="match status" value="1"/>
</dbReference>
<dbReference type="Gene3D" id="3.20.90.10">
    <property type="entry name" value="Tubby Protein, Chain A"/>
    <property type="match status" value="1"/>
</dbReference>
<dbReference type="Proteomes" id="UP000436088">
    <property type="component" value="Unassembled WGS sequence"/>
</dbReference>
<name>A0A6A3D2V6_HIBSY</name>
<comment type="similarity">
    <text evidence="1">Belongs to the TUB family.</text>
</comment>
<organism evidence="3 4">
    <name type="scientific">Hibiscus syriacus</name>
    <name type="common">Rose of Sharon</name>
    <dbReference type="NCBI Taxonomy" id="106335"/>
    <lineage>
        <taxon>Eukaryota</taxon>
        <taxon>Viridiplantae</taxon>
        <taxon>Streptophyta</taxon>
        <taxon>Embryophyta</taxon>
        <taxon>Tracheophyta</taxon>
        <taxon>Spermatophyta</taxon>
        <taxon>Magnoliopsida</taxon>
        <taxon>eudicotyledons</taxon>
        <taxon>Gunneridae</taxon>
        <taxon>Pentapetalae</taxon>
        <taxon>rosids</taxon>
        <taxon>malvids</taxon>
        <taxon>Malvales</taxon>
        <taxon>Malvaceae</taxon>
        <taxon>Malvoideae</taxon>
        <taxon>Hibiscus</taxon>
    </lineage>
</organism>
<keyword evidence="4" id="KW-1185">Reference proteome</keyword>
<sequence>MAKNNHSRLPNYPVAHISYELDVFGLRGPRRMQCTMETIPATSIAPEGAARTRAELSRCSTNAPRWDERLRCWRLNFRGRVTVASVKNFQLVDSPENRKIILQFGKVGKFIHHGLPVSDLRIRSICYLPRQLRH</sequence>
<feature type="domain" description="Tubby C-terminal" evidence="2">
    <location>
        <begin position="10"/>
        <end position="110"/>
    </location>
</feature>
<dbReference type="GO" id="GO:0006355">
    <property type="term" value="P:regulation of DNA-templated transcription"/>
    <property type="evidence" value="ECO:0007669"/>
    <property type="project" value="UniProtKB-ARBA"/>
</dbReference>
<evidence type="ECO:0000313" key="4">
    <source>
        <dbReference type="Proteomes" id="UP000436088"/>
    </source>
</evidence>
<dbReference type="SUPFAM" id="SSF54518">
    <property type="entry name" value="Tubby C-terminal domain-like"/>
    <property type="match status" value="1"/>
</dbReference>
<dbReference type="EMBL" id="VEPZ02000074">
    <property type="protein sequence ID" value="KAE8734158.1"/>
    <property type="molecule type" value="Genomic_DNA"/>
</dbReference>